<dbReference type="InterPro" id="IPR036259">
    <property type="entry name" value="MFS_trans_sf"/>
</dbReference>
<dbReference type="eggNOG" id="COG2814">
    <property type="taxonomic scope" value="Bacteria"/>
</dbReference>
<feature type="transmembrane region" description="Helical" evidence="7">
    <location>
        <begin position="25"/>
        <end position="49"/>
    </location>
</feature>
<evidence type="ECO:0000256" key="1">
    <source>
        <dbReference type="ARBA" id="ARBA00004651"/>
    </source>
</evidence>
<proteinExistence type="predicted"/>
<dbReference type="OrthoDB" id="69054at2"/>
<dbReference type="Proteomes" id="UP000004926">
    <property type="component" value="Chromosome"/>
</dbReference>
<keyword evidence="5 7" id="KW-0472">Membrane</keyword>
<evidence type="ECO:0000256" key="5">
    <source>
        <dbReference type="ARBA" id="ARBA00023136"/>
    </source>
</evidence>
<dbReference type="SUPFAM" id="SSF103473">
    <property type="entry name" value="MFS general substrate transporter"/>
    <property type="match status" value="1"/>
</dbReference>
<keyword evidence="9" id="KW-1185">Reference proteome</keyword>
<protein>
    <submittedName>
        <fullName evidence="8">Major Facilitator Superfamily transporter</fullName>
    </submittedName>
</protein>
<dbReference type="PANTHER" id="PTHR23513:SF11">
    <property type="entry name" value="STAPHYLOFERRIN A TRANSPORTER"/>
    <property type="match status" value="1"/>
</dbReference>
<organism evidence="8 9">
    <name type="scientific">Saccharomonospora marina XMU15</name>
    <dbReference type="NCBI Taxonomy" id="882083"/>
    <lineage>
        <taxon>Bacteria</taxon>
        <taxon>Bacillati</taxon>
        <taxon>Actinomycetota</taxon>
        <taxon>Actinomycetes</taxon>
        <taxon>Pseudonocardiales</taxon>
        <taxon>Pseudonocardiaceae</taxon>
        <taxon>Saccharomonospora</taxon>
    </lineage>
</organism>
<evidence type="ECO:0000256" key="3">
    <source>
        <dbReference type="ARBA" id="ARBA00022692"/>
    </source>
</evidence>
<reference evidence="8 9" key="1">
    <citation type="journal article" date="2012" name="Stand. Genomic Sci.">
        <title>Genome sequence of the ocean sediment bacterium Saccharomonospora marina type strain (XMU15(T)).</title>
        <authorList>
            <person name="Klenk H.P."/>
            <person name="Lu M."/>
            <person name="Lucas S."/>
            <person name="Lapidus A."/>
            <person name="Copeland A."/>
            <person name="Pitluck S."/>
            <person name="Goodwin L.A."/>
            <person name="Han C."/>
            <person name="Tapia R."/>
            <person name="Brambilla E.M."/>
            <person name="Potter G."/>
            <person name="Land M."/>
            <person name="Ivanova N."/>
            <person name="Rohde M."/>
            <person name="Goker M."/>
            <person name="Detter J.C."/>
            <person name="Li W.J."/>
            <person name="Kyrpides N.C."/>
            <person name="Woyke T."/>
        </authorList>
    </citation>
    <scope>NUCLEOTIDE SEQUENCE [LARGE SCALE GENOMIC DNA]</scope>
    <source>
        <strain evidence="8 9">XMU15</strain>
    </source>
</reference>
<dbReference type="Gene3D" id="1.20.1250.20">
    <property type="entry name" value="MFS general substrate transporter like domains"/>
    <property type="match status" value="1"/>
</dbReference>
<dbReference type="PANTHER" id="PTHR23513">
    <property type="entry name" value="INTEGRAL MEMBRANE EFFLUX PROTEIN-RELATED"/>
    <property type="match status" value="1"/>
</dbReference>
<gene>
    <name evidence="8" type="ORF">SacmaDRAFT_1913</name>
</gene>
<dbReference type="AlphaFoldDB" id="H5X7F3"/>
<evidence type="ECO:0000256" key="6">
    <source>
        <dbReference type="SAM" id="MobiDB-lite"/>
    </source>
</evidence>
<comment type="subcellular location">
    <subcellularLocation>
        <location evidence="1">Cell membrane</location>
        <topology evidence="1">Multi-pass membrane protein</topology>
    </subcellularLocation>
</comment>
<evidence type="ECO:0000313" key="8">
    <source>
        <dbReference type="EMBL" id="EHR50172.1"/>
    </source>
</evidence>
<keyword evidence="3 7" id="KW-0812">Transmembrane</keyword>
<keyword evidence="4 7" id="KW-1133">Transmembrane helix</keyword>
<dbReference type="GO" id="GO:0005886">
    <property type="term" value="C:plasma membrane"/>
    <property type="evidence" value="ECO:0007669"/>
    <property type="project" value="UniProtKB-SubCell"/>
</dbReference>
<accession>H5X7F3</accession>
<sequence>MLSSSVPDTSTQAARRSVLREAAFLRLWAAATASGLATWALPFILGLAVLDRGLTGTGLGVVLAARTAGFLVAVPLGGVLADRHSRRKVVMWAGLAATVASPALAEGLGRSLPLMAVAAAVVGAGQGACRPAFQALTAEVVDITRAVEGEPVHPKRQLTAPAWPAAAVTALRPRPDPVVSPELTHHSGQFPRQMSAKGRRECGGTGACQDREHRTCRGQRDRACEGSHGQRCDSRAQLCRQAPRTEERCG</sequence>
<dbReference type="HOGENOM" id="CLU_1110767_0_0_11"/>
<name>H5X7F3_9PSEU</name>
<keyword evidence="2" id="KW-1003">Cell membrane</keyword>
<evidence type="ECO:0000256" key="7">
    <source>
        <dbReference type="SAM" id="Phobius"/>
    </source>
</evidence>
<dbReference type="EMBL" id="CM001439">
    <property type="protein sequence ID" value="EHR50172.1"/>
    <property type="molecule type" value="Genomic_DNA"/>
</dbReference>
<dbReference type="InterPro" id="IPR011701">
    <property type="entry name" value="MFS"/>
</dbReference>
<evidence type="ECO:0000313" key="9">
    <source>
        <dbReference type="Proteomes" id="UP000004926"/>
    </source>
</evidence>
<evidence type="ECO:0000256" key="2">
    <source>
        <dbReference type="ARBA" id="ARBA00022475"/>
    </source>
</evidence>
<dbReference type="GO" id="GO:0022857">
    <property type="term" value="F:transmembrane transporter activity"/>
    <property type="evidence" value="ECO:0007669"/>
    <property type="project" value="InterPro"/>
</dbReference>
<evidence type="ECO:0000256" key="4">
    <source>
        <dbReference type="ARBA" id="ARBA00022989"/>
    </source>
</evidence>
<feature type="transmembrane region" description="Helical" evidence="7">
    <location>
        <begin position="61"/>
        <end position="81"/>
    </location>
</feature>
<dbReference type="Pfam" id="PF07690">
    <property type="entry name" value="MFS_1"/>
    <property type="match status" value="1"/>
</dbReference>
<dbReference type="STRING" id="882083.SacmaDRAFT_1913"/>
<feature type="region of interest" description="Disordered" evidence="6">
    <location>
        <begin position="184"/>
        <end position="211"/>
    </location>
</feature>